<accession>A0A1E5Q3I9</accession>
<name>A0A1E5Q3I9_9ACTN</name>
<evidence type="ECO:0000256" key="1">
    <source>
        <dbReference type="SAM" id="MobiDB-lite"/>
    </source>
</evidence>
<dbReference type="Pfam" id="PF03413">
    <property type="entry name" value="PepSY"/>
    <property type="match status" value="1"/>
</dbReference>
<proteinExistence type="predicted"/>
<keyword evidence="5" id="KW-1185">Reference proteome</keyword>
<sequence>MTAMTTLTRLQALAVGVAVSSTLLAGACGAAKAPVTAAPAAPTSPQATATGGGGLTEDQRERMTLVPQAKLQWDKAADTAVGTVPASRLVDIELTTAGAAPGSSPATAMPVWDVTVAAADGTVHDVHVDAVNGKVTRSRVEPGQDAEDKSEVAEQLKAVTTTAQQAVKTATDRKAGTVTAVELDDDVWSVDVVTPDWNKTTYDIDAAKGTVVREHVDRD</sequence>
<evidence type="ECO:0000259" key="3">
    <source>
        <dbReference type="Pfam" id="PF03413"/>
    </source>
</evidence>
<comment type="caution">
    <text evidence="4">The sequence shown here is derived from an EMBL/GenBank/DDBJ whole genome shotgun (WGS) entry which is preliminary data.</text>
</comment>
<dbReference type="Proteomes" id="UP000095705">
    <property type="component" value="Unassembled WGS sequence"/>
</dbReference>
<protein>
    <recommendedName>
        <fullName evidence="3">PepSY domain-containing protein</fullName>
    </recommendedName>
</protein>
<evidence type="ECO:0000256" key="2">
    <source>
        <dbReference type="SAM" id="SignalP"/>
    </source>
</evidence>
<organism evidence="4 5">
    <name type="scientific">Streptomyces subrutilus</name>
    <dbReference type="NCBI Taxonomy" id="36818"/>
    <lineage>
        <taxon>Bacteria</taxon>
        <taxon>Bacillati</taxon>
        <taxon>Actinomycetota</taxon>
        <taxon>Actinomycetes</taxon>
        <taxon>Kitasatosporales</taxon>
        <taxon>Streptomycetaceae</taxon>
        <taxon>Streptomyces</taxon>
    </lineage>
</organism>
<dbReference type="STRING" id="36818.BGK67_31545"/>
<feature type="region of interest" description="Disordered" evidence="1">
    <location>
        <begin position="37"/>
        <end position="56"/>
    </location>
</feature>
<gene>
    <name evidence="4" type="ORF">BGK67_31545</name>
</gene>
<evidence type="ECO:0000313" key="4">
    <source>
        <dbReference type="EMBL" id="OEJ36112.1"/>
    </source>
</evidence>
<evidence type="ECO:0000313" key="5">
    <source>
        <dbReference type="Proteomes" id="UP000095705"/>
    </source>
</evidence>
<dbReference type="InterPro" id="IPR025711">
    <property type="entry name" value="PepSY"/>
</dbReference>
<feature type="compositionally biased region" description="Low complexity" evidence="1">
    <location>
        <begin position="37"/>
        <end position="49"/>
    </location>
</feature>
<dbReference type="EMBL" id="MEHK01000001">
    <property type="protein sequence ID" value="OEJ36112.1"/>
    <property type="molecule type" value="Genomic_DNA"/>
</dbReference>
<keyword evidence="2" id="KW-0732">Signal</keyword>
<feature type="chain" id="PRO_5039148455" description="PepSY domain-containing protein" evidence="2">
    <location>
        <begin position="26"/>
        <end position="219"/>
    </location>
</feature>
<dbReference type="AlphaFoldDB" id="A0A1E5Q3I9"/>
<feature type="signal peptide" evidence="2">
    <location>
        <begin position="1"/>
        <end position="25"/>
    </location>
</feature>
<feature type="domain" description="PepSY" evidence="3">
    <location>
        <begin position="162"/>
        <end position="214"/>
    </location>
</feature>
<reference evidence="4 5" key="1">
    <citation type="submission" date="2016-08" db="EMBL/GenBank/DDBJ databases">
        <title>The complete genome of Streptomyces subrutilus 10-1-1.</title>
        <authorList>
            <person name="Chen X."/>
        </authorList>
    </citation>
    <scope>NUCLEOTIDE SEQUENCE [LARGE SCALE GENOMIC DNA]</scope>
    <source>
        <strain evidence="4 5">10-1-1</strain>
    </source>
</reference>
<dbReference type="Gene3D" id="3.10.450.40">
    <property type="match status" value="2"/>
</dbReference>